<dbReference type="RefSeq" id="WP_155323343.1">
    <property type="nucleotide sequence ID" value="NZ_AP021876.1"/>
</dbReference>
<dbReference type="Pfam" id="PF13938">
    <property type="entry name" value="DUF4213"/>
    <property type="match status" value="1"/>
</dbReference>
<evidence type="ECO:0008006" key="5">
    <source>
        <dbReference type="Google" id="ProtNLM"/>
    </source>
</evidence>
<dbReference type="KEGG" id="dov:DSCO28_36120"/>
<dbReference type="Gene3D" id="3.40.50.11590">
    <property type="match status" value="1"/>
</dbReference>
<feature type="domain" description="Putative heavy-metal chelation" evidence="1">
    <location>
        <begin position="108"/>
        <end position="245"/>
    </location>
</feature>
<evidence type="ECO:0000313" key="4">
    <source>
        <dbReference type="Proteomes" id="UP000425960"/>
    </source>
</evidence>
<dbReference type="InterPro" id="IPR025251">
    <property type="entry name" value="DUF4213"/>
</dbReference>
<reference evidence="3 4" key="1">
    <citation type="submission" date="2019-11" db="EMBL/GenBank/DDBJ databases">
        <title>Comparative genomics of hydrocarbon-degrading Desulfosarcina strains.</title>
        <authorList>
            <person name="Watanabe M."/>
            <person name="Kojima H."/>
            <person name="Fukui M."/>
        </authorList>
    </citation>
    <scope>NUCLEOTIDE SEQUENCE [LARGE SCALE GENOMIC DNA]</scope>
    <source>
        <strain evidence="3 4">28bB2T</strain>
    </source>
</reference>
<dbReference type="InterPro" id="IPR007161">
    <property type="entry name" value="DUF364"/>
</dbReference>
<accession>A0A5K7ZS62</accession>
<sequence>MELNRKLFDCVAKSAATVHVTQVCIGLGFTAVTTSGGGIGIAATGVALSGRSSGNFDLKDFEDRPAADLLPAILSSAPMERTMAMALINALNQPAALNLPEDPGNTILFDHFGIFSGAQVAMVGYFPPLVRFLESRQVPLSVVDDNRGIGNKKVFYRQLAGWADVLILTGTSIINNSAERILSHAGPDLKTVIMGPSTPMLPTAFSHLPVHMLAGTAITDLPQTLKKVRHGGGAHSLKGISRKVYQLI</sequence>
<evidence type="ECO:0000259" key="2">
    <source>
        <dbReference type="Pfam" id="PF13938"/>
    </source>
</evidence>
<name>A0A5K7ZS62_9BACT</name>
<evidence type="ECO:0000259" key="1">
    <source>
        <dbReference type="Pfam" id="PF04016"/>
    </source>
</evidence>
<dbReference type="AlphaFoldDB" id="A0A5K7ZS62"/>
<dbReference type="EMBL" id="AP021876">
    <property type="protein sequence ID" value="BBO83046.1"/>
    <property type="molecule type" value="Genomic_DNA"/>
</dbReference>
<evidence type="ECO:0000313" key="3">
    <source>
        <dbReference type="EMBL" id="BBO83046.1"/>
    </source>
</evidence>
<feature type="domain" description="DUF4213" evidence="2">
    <location>
        <begin position="9"/>
        <end position="91"/>
    </location>
</feature>
<dbReference type="SUPFAM" id="SSF159713">
    <property type="entry name" value="Dhaf3308-like"/>
    <property type="match status" value="1"/>
</dbReference>
<dbReference type="Gene3D" id="3.30.390.100">
    <property type="match status" value="1"/>
</dbReference>
<organism evidence="3 4">
    <name type="scientific">Desulfosarcina ovata subsp. sediminis</name>
    <dbReference type="NCBI Taxonomy" id="885957"/>
    <lineage>
        <taxon>Bacteria</taxon>
        <taxon>Pseudomonadati</taxon>
        <taxon>Thermodesulfobacteriota</taxon>
        <taxon>Desulfobacteria</taxon>
        <taxon>Desulfobacterales</taxon>
        <taxon>Desulfosarcinaceae</taxon>
        <taxon>Desulfosarcina</taxon>
    </lineage>
</organism>
<protein>
    <recommendedName>
        <fullName evidence="5">Heavy-metal chelation domain-containing protein</fullName>
    </recommendedName>
</protein>
<dbReference type="Pfam" id="PF04016">
    <property type="entry name" value="DUF364"/>
    <property type="match status" value="1"/>
</dbReference>
<gene>
    <name evidence="3" type="ORF">DSCO28_36120</name>
</gene>
<dbReference type="Proteomes" id="UP000425960">
    <property type="component" value="Chromosome"/>
</dbReference>
<proteinExistence type="predicted"/>